<comment type="caution">
    <text evidence="2">The sequence shown here is derived from an EMBL/GenBank/DDBJ whole genome shotgun (WGS) entry which is preliminary data.</text>
</comment>
<dbReference type="RefSeq" id="XP_007721978.1">
    <property type="nucleotide sequence ID" value="XM_007723788.1"/>
</dbReference>
<dbReference type="OrthoDB" id="3452821at2759"/>
<dbReference type="Proteomes" id="UP000019484">
    <property type="component" value="Unassembled WGS sequence"/>
</dbReference>
<proteinExistence type="predicted"/>
<keyword evidence="3" id="KW-1185">Reference proteome</keyword>
<reference evidence="2 3" key="1">
    <citation type="submission" date="2013-03" db="EMBL/GenBank/DDBJ databases">
        <title>The Genome Sequence of Capronia coronata CBS 617.96.</title>
        <authorList>
            <consortium name="The Broad Institute Genomics Platform"/>
            <person name="Cuomo C."/>
            <person name="de Hoog S."/>
            <person name="Gorbushina A."/>
            <person name="Walker B."/>
            <person name="Young S.K."/>
            <person name="Zeng Q."/>
            <person name="Gargeya S."/>
            <person name="Fitzgerald M."/>
            <person name="Haas B."/>
            <person name="Abouelleil A."/>
            <person name="Allen A.W."/>
            <person name="Alvarado L."/>
            <person name="Arachchi H.M."/>
            <person name="Berlin A.M."/>
            <person name="Chapman S.B."/>
            <person name="Gainer-Dewar J."/>
            <person name="Goldberg J."/>
            <person name="Griggs A."/>
            <person name="Gujja S."/>
            <person name="Hansen M."/>
            <person name="Howarth C."/>
            <person name="Imamovic A."/>
            <person name="Ireland A."/>
            <person name="Larimer J."/>
            <person name="McCowan C."/>
            <person name="Murphy C."/>
            <person name="Pearson M."/>
            <person name="Poon T.W."/>
            <person name="Priest M."/>
            <person name="Roberts A."/>
            <person name="Saif S."/>
            <person name="Shea T."/>
            <person name="Sisk P."/>
            <person name="Sykes S."/>
            <person name="Wortman J."/>
            <person name="Nusbaum C."/>
            <person name="Birren B."/>
        </authorList>
    </citation>
    <scope>NUCLEOTIDE SEQUENCE [LARGE SCALE GENOMIC DNA]</scope>
    <source>
        <strain evidence="2 3">CBS 617.96</strain>
    </source>
</reference>
<dbReference type="GeneID" id="19157777"/>
<dbReference type="EMBL" id="AMWN01000002">
    <property type="protein sequence ID" value="EXJ94484.1"/>
    <property type="molecule type" value="Genomic_DNA"/>
</dbReference>
<evidence type="ECO:0000313" key="2">
    <source>
        <dbReference type="EMBL" id="EXJ94484.1"/>
    </source>
</evidence>
<dbReference type="eggNOG" id="ENOG502SQNU">
    <property type="taxonomic scope" value="Eukaryota"/>
</dbReference>
<evidence type="ECO:0000256" key="1">
    <source>
        <dbReference type="ARBA" id="ARBA00023125"/>
    </source>
</evidence>
<name>W9ZJ13_9EURO</name>
<protein>
    <recommendedName>
        <fullName evidence="4">Cupin type-1 domain-containing protein</fullName>
    </recommendedName>
</protein>
<sequence>MANFDYGFTLPDGTIIAHGEGVLTKQAFPPELQLPGTMHVFSPGHETDPSVPCFQGPAGILDFDTTCRMPRHVHMTTNTSKPQKFVTEKILVMNGVALAELSGTIYVIPPMTMVIIKPGSPHAWVACPPGVDFQKLGISGDEKLVSEGKFYAVYEYSDATTFFPTTQNKRLESVDDYVKCDDLQSIRFPELDVEGVIKRGTFVWGKTLKKLS</sequence>
<dbReference type="InterPro" id="IPR037923">
    <property type="entry name" value="HTH-like"/>
</dbReference>
<organism evidence="2 3">
    <name type="scientific">Capronia coronata CBS 617.96</name>
    <dbReference type="NCBI Taxonomy" id="1182541"/>
    <lineage>
        <taxon>Eukaryota</taxon>
        <taxon>Fungi</taxon>
        <taxon>Dikarya</taxon>
        <taxon>Ascomycota</taxon>
        <taxon>Pezizomycotina</taxon>
        <taxon>Eurotiomycetes</taxon>
        <taxon>Chaetothyriomycetidae</taxon>
        <taxon>Chaetothyriales</taxon>
        <taxon>Herpotrichiellaceae</taxon>
        <taxon>Capronia</taxon>
    </lineage>
</organism>
<dbReference type="HOGENOM" id="CLU_1299723_0_0_1"/>
<dbReference type="GO" id="GO:0003677">
    <property type="term" value="F:DNA binding"/>
    <property type="evidence" value="ECO:0007669"/>
    <property type="project" value="UniProtKB-KW"/>
</dbReference>
<accession>W9ZJ13</accession>
<dbReference type="AlphaFoldDB" id="W9ZJ13"/>
<gene>
    <name evidence="2" type="ORF">A1O1_02880</name>
</gene>
<keyword evidence="1" id="KW-0238">DNA-binding</keyword>
<evidence type="ECO:0000313" key="3">
    <source>
        <dbReference type="Proteomes" id="UP000019484"/>
    </source>
</evidence>
<evidence type="ECO:0008006" key="4">
    <source>
        <dbReference type="Google" id="ProtNLM"/>
    </source>
</evidence>
<dbReference type="SUPFAM" id="SSF51215">
    <property type="entry name" value="Regulatory protein AraC"/>
    <property type="match status" value="1"/>
</dbReference>